<dbReference type="InterPro" id="IPR029016">
    <property type="entry name" value="GAF-like_dom_sf"/>
</dbReference>
<dbReference type="InterPro" id="IPR000014">
    <property type="entry name" value="PAS"/>
</dbReference>
<dbReference type="InterPro" id="IPR000700">
    <property type="entry name" value="PAS-assoc_C"/>
</dbReference>
<keyword evidence="9 22" id="KW-0418">Kinase</keyword>
<evidence type="ECO:0000259" key="21">
    <source>
        <dbReference type="PROSITE" id="PS50113"/>
    </source>
</evidence>
<dbReference type="GO" id="GO:0005524">
    <property type="term" value="F:ATP binding"/>
    <property type="evidence" value="ECO:0007669"/>
    <property type="project" value="UniProtKB-KW"/>
</dbReference>
<dbReference type="CDD" id="cd00130">
    <property type="entry name" value="PAS"/>
    <property type="match status" value="2"/>
</dbReference>
<dbReference type="SUPFAM" id="SSF55785">
    <property type="entry name" value="PYP-like sensor domain (PAS domain)"/>
    <property type="match status" value="3"/>
</dbReference>
<keyword evidence="17" id="KW-0175">Coiled coil</keyword>
<feature type="domain" description="PAC" evidence="21">
    <location>
        <begin position="285"/>
        <end position="335"/>
    </location>
</feature>
<dbReference type="InterPro" id="IPR036890">
    <property type="entry name" value="HATPase_C_sf"/>
</dbReference>
<dbReference type="SMART" id="SM00448">
    <property type="entry name" value="REC"/>
    <property type="match status" value="1"/>
</dbReference>
<feature type="modified residue" description="4-aspartylphosphate" evidence="16">
    <location>
        <position position="930"/>
    </location>
</feature>
<dbReference type="SMART" id="SM00388">
    <property type="entry name" value="HisKA"/>
    <property type="match status" value="1"/>
</dbReference>
<comment type="subunit">
    <text evidence="14">At low DSF concentrations, interacts with RpfF.</text>
</comment>
<dbReference type="InterPro" id="IPR001610">
    <property type="entry name" value="PAC"/>
</dbReference>
<dbReference type="SUPFAM" id="SSF55781">
    <property type="entry name" value="GAF domain-like"/>
    <property type="match status" value="1"/>
</dbReference>
<dbReference type="InterPro" id="IPR003594">
    <property type="entry name" value="HATPase_dom"/>
</dbReference>
<keyword evidence="13" id="KW-0472">Membrane</keyword>
<feature type="domain" description="Response regulatory" evidence="20">
    <location>
        <begin position="876"/>
        <end position="998"/>
    </location>
</feature>
<dbReference type="SUPFAM" id="SSF55874">
    <property type="entry name" value="ATPase domain of HSP90 chaperone/DNA topoisomerase II/histidine kinase"/>
    <property type="match status" value="1"/>
</dbReference>
<name>B1LW09_METRJ</name>
<keyword evidence="8" id="KW-0547">Nucleotide-binding</keyword>
<evidence type="ECO:0000313" key="22">
    <source>
        <dbReference type="EMBL" id="ACB25659.1"/>
    </source>
</evidence>
<protein>
    <recommendedName>
        <fullName evidence="15">Sensory/regulatory protein RpfC</fullName>
        <ecNumber evidence="3">2.7.13.3</ecNumber>
    </recommendedName>
</protein>
<dbReference type="Gene3D" id="1.20.120.160">
    <property type="entry name" value="HPT domain"/>
    <property type="match status" value="1"/>
</dbReference>
<evidence type="ECO:0000256" key="3">
    <source>
        <dbReference type="ARBA" id="ARBA00012438"/>
    </source>
</evidence>
<evidence type="ECO:0000256" key="7">
    <source>
        <dbReference type="ARBA" id="ARBA00022692"/>
    </source>
</evidence>
<keyword evidence="10" id="KW-0067">ATP-binding</keyword>
<dbReference type="InterPro" id="IPR005467">
    <property type="entry name" value="His_kinase_dom"/>
</dbReference>
<keyword evidence="12" id="KW-0902">Two-component regulatory system</keyword>
<dbReference type="PROSITE" id="PS50109">
    <property type="entry name" value="HIS_KIN"/>
    <property type="match status" value="1"/>
</dbReference>
<gene>
    <name evidence="22" type="ordered locus">Mrad2831_3683</name>
</gene>
<keyword evidence="11" id="KW-1133">Transmembrane helix</keyword>
<dbReference type="PANTHER" id="PTHR45339">
    <property type="entry name" value="HYBRID SIGNAL TRANSDUCTION HISTIDINE KINASE J"/>
    <property type="match status" value="1"/>
</dbReference>
<evidence type="ECO:0000256" key="8">
    <source>
        <dbReference type="ARBA" id="ARBA00022741"/>
    </source>
</evidence>
<dbReference type="InterPro" id="IPR004358">
    <property type="entry name" value="Sig_transdc_His_kin-like_C"/>
</dbReference>
<dbReference type="STRING" id="426355.Mrad2831_3683"/>
<dbReference type="InterPro" id="IPR001789">
    <property type="entry name" value="Sig_transdc_resp-reg_receiver"/>
</dbReference>
<feature type="coiled-coil region" evidence="17">
    <location>
        <begin position="578"/>
        <end position="605"/>
    </location>
</feature>
<dbReference type="Gene3D" id="3.30.450.40">
    <property type="match status" value="1"/>
</dbReference>
<evidence type="ECO:0000259" key="19">
    <source>
        <dbReference type="PROSITE" id="PS50109"/>
    </source>
</evidence>
<dbReference type="InterPro" id="IPR035965">
    <property type="entry name" value="PAS-like_dom_sf"/>
</dbReference>
<dbReference type="KEGG" id="mrd:Mrad2831_3683"/>
<keyword evidence="7" id="KW-0812">Transmembrane</keyword>
<dbReference type="Proteomes" id="UP000006589">
    <property type="component" value="Chromosome"/>
</dbReference>
<dbReference type="CDD" id="cd16922">
    <property type="entry name" value="HATPase_EvgS-ArcB-TorS-like"/>
    <property type="match status" value="1"/>
</dbReference>
<dbReference type="InterPro" id="IPR003661">
    <property type="entry name" value="HisK_dim/P_dom"/>
</dbReference>
<dbReference type="Gene3D" id="1.10.287.130">
    <property type="match status" value="1"/>
</dbReference>
<dbReference type="PRINTS" id="PR00344">
    <property type="entry name" value="BCTRLSENSOR"/>
</dbReference>
<dbReference type="InterPro" id="IPR036097">
    <property type="entry name" value="HisK_dim/P_sf"/>
</dbReference>
<dbReference type="Gene3D" id="3.30.450.20">
    <property type="entry name" value="PAS domain"/>
    <property type="match status" value="3"/>
</dbReference>
<dbReference type="SUPFAM" id="SSF47226">
    <property type="entry name" value="Histidine-containing phosphotransfer domain, HPT domain"/>
    <property type="match status" value="1"/>
</dbReference>
<evidence type="ECO:0000256" key="11">
    <source>
        <dbReference type="ARBA" id="ARBA00022989"/>
    </source>
</evidence>
<evidence type="ECO:0000256" key="1">
    <source>
        <dbReference type="ARBA" id="ARBA00000085"/>
    </source>
</evidence>
<dbReference type="FunFam" id="3.30.565.10:FF:000010">
    <property type="entry name" value="Sensor histidine kinase RcsC"/>
    <property type="match status" value="1"/>
</dbReference>
<dbReference type="Pfam" id="PF02518">
    <property type="entry name" value="HATPase_c"/>
    <property type="match status" value="1"/>
</dbReference>
<dbReference type="HOGENOM" id="CLU_000445_114_44_5"/>
<dbReference type="GO" id="GO:0005886">
    <property type="term" value="C:plasma membrane"/>
    <property type="evidence" value="ECO:0007669"/>
    <property type="project" value="UniProtKB-SubCell"/>
</dbReference>
<dbReference type="InterPro" id="IPR036641">
    <property type="entry name" value="HPT_dom_sf"/>
</dbReference>
<keyword evidence="5 16" id="KW-0597">Phosphoprotein</keyword>
<evidence type="ECO:0000256" key="5">
    <source>
        <dbReference type="ARBA" id="ARBA00022553"/>
    </source>
</evidence>
<dbReference type="AlphaFoldDB" id="B1LW09"/>
<evidence type="ECO:0000256" key="10">
    <source>
        <dbReference type="ARBA" id="ARBA00022840"/>
    </source>
</evidence>
<evidence type="ECO:0000256" key="18">
    <source>
        <dbReference type="SAM" id="MobiDB-lite"/>
    </source>
</evidence>
<dbReference type="FunFam" id="1.10.287.130:FF:000002">
    <property type="entry name" value="Two-component osmosensing histidine kinase"/>
    <property type="match status" value="1"/>
</dbReference>
<feature type="region of interest" description="Disordered" evidence="18">
    <location>
        <begin position="847"/>
        <end position="868"/>
    </location>
</feature>
<evidence type="ECO:0000256" key="17">
    <source>
        <dbReference type="SAM" id="Coils"/>
    </source>
</evidence>
<dbReference type="PROSITE" id="PS50113">
    <property type="entry name" value="PAC"/>
    <property type="match status" value="1"/>
</dbReference>
<dbReference type="PROSITE" id="PS50110">
    <property type="entry name" value="RESPONSE_REGULATORY"/>
    <property type="match status" value="1"/>
</dbReference>
<dbReference type="InterPro" id="IPR013655">
    <property type="entry name" value="PAS_fold_3"/>
</dbReference>
<dbReference type="eggNOG" id="COG2205">
    <property type="taxonomic scope" value="Bacteria"/>
</dbReference>
<accession>B1LW09</accession>
<dbReference type="GO" id="GO:0000155">
    <property type="term" value="F:phosphorelay sensor kinase activity"/>
    <property type="evidence" value="ECO:0007669"/>
    <property type="project" value="InterPro"/>
</dbReference>
<feature type="domain" description="Histidine kinase" evidence="19">
    <location>
        <begin position="612"/>
        <end position="839"/>
    </location>
</feature>
<dbReference type="Gene3D" id="2.10.70.100">
    <property type="match status" value="2"/>
</dbReference>
<comment type="subcellular location">
    <subcellularLocation>
        <location evidence="2">Cell membrane</location>
        <topology evidence="2">Multi-pass membrane protein</topology>
    </subcellularLocation>
</comment>
<dbReference type="Gene3D" id="3.30.565.10">
    <property type="entry name" value="Histidine kinase-like ATPase, C-terminal domain"/>
    <property type="match status" value="1"/>
</dbReference>
<dbReference type="Pfam" id="PF00512">
    <property type="entry name" value="HisKA"/>
    <property type="match status" value="1"/>
</dbReference>
<dbReference type="EMBL" id="CP001001">
    <property type="protein sequence ID" value="ACB25659.1"/>
    <property type="molecule type" value="Genomic_DNA"/>
</dbReference>
<evidence type="ECO:0000259" key="20">
    <source>
        <dbReference type="PROSITE" id="PS50110"/>
    </source>
</evidence>
<dbReference type="CDD" id="cd00082">
    <property type="entry name" value="HisKA"/>
    <property type="match status" value="1"/>
</dbReference>
<keyword evidence="6 22" id="KW-0808">Transferase</keyword>
<dbReference type="EC" id="2.7.13.3" evidence="3"/>
<sequence>MAAELPIGTRRRYVNTQPDSERDRLAALEALAILGTPSEPHFEAVCRTARRLFGVRTAFVAFLDDTHQWLKTPCAELPTTLRRAETFCQHTIRSDALVVVPDARLDARFRDLTIAAEPGGIRFYAGIALSLQPGLRIGTLCLADPRPRSDFSPEDAAALRDLAEVVVAHLRLTEANVRRDREIAQAAIREAVIREQHREINARARAQEAANHQLTMAEQLASVGNWRIELGDGQPVWSASLYAIAGRDPATPPPHLDVFSEIYHPDDRARLEAIVADAVARRTRFDFEARLLRPDGELRDVVVRGMARGEGASAGLFGVLIDVTERRRAEDEVRRSELRYRGLAEALPLLVWTMRVGDGRATYVNAQFQAYYGPIGPERAERLVRNHPEDAAAMEAAWIRAVETGTGYSGQWRIRRHDGVYRWHKLSLIPIRLDPADGAVAEWLGTALDVDDIVTARLAVEEARGLLDIALDAAEAGTWDWDMRTGLAVLSPESARMHGLPDTGGAHTISASAWTALIDPDDVADVWTEIRRAVESGTPYAAEFRVGARWLYARGRTLSGADGQPQRMVALHLDITERKAVEAALRTATRDAEAARTEAERASAAKSEFLAAMSHEIRTPLNGILGYADLLLDGDAIQNEDRRRLELIQSSGAALLTVVNDILDFSKIEAGELTLDPVTFPLVSIVDGTVSIVRGSALRSGLAIEARIDPALPTFVVGDAGRLRQVLLNLLNNAVKFTPEGSVTVIVEREDAGGAPDGRPGDTVRFSVVDTGIGIAPAQQDRLFKRFSQVDGSISRRFGGTGLGLAISRHLVTLMGGEIGVESREGAGSTFWFRLVLPRAEQGAAASGAAADAGAPPRPPPAAAPADGDARGAPLRLLLVEDVPLNQELACAVLESQGYAVDVAGDGAEAITAVGSSVAAGRAYDLVLMDVQMPRVDGLTATRRIRALAPPACDIPIVAMTANVLPSQIEELREAGMDDYVGKPFRRADLFATISRWTAPGARRPARAEEPRRLPQVDSAVLDAAVLTEMEASFGADRVGALLDLLANELSERFRPSETDRLQIAHDAHALVAAAGLLGFVGLSSLCREVEAAAHAGADLMPLIRRLEIQRATALRAIRQLRAA</sequence>
<evidence type="ECO:0000256" key="6">
    <source>
        <dbReference type="ARBA" id="ARBA00022679"/>
    </source>
</evidence>
<evidence type="ECO:0000256" key="13">
    <source>
        <dbReference type="ARBA" id="ARBA00023136"/>
    </source>
</evidence>
<dbReference type="PANTHER" id="PTHR45339:SF1">
    <property type="entry name" value="HYBRID SIGNAL TRANSDUCTION HISTIDINE KINASE J"/>
    <property type="match status" value="1"/>
</dbReference>
<reference evidence="22 23" key="1">
    <citation type="submission" date="2008-03" db="EMBL/GenBank/DDBJ databases">
        <title>Complete sequence of chromosome of Methylobacterium radiotolerans JCM 2831.</title>
        <authorList>
            <consortium name="US DOE Joint Genome Institute"/>
            <person name="Copeland A."/>
            <person name="Lucas S."/>
            <person name="Lapidus A."/>
            <person name="Glavina del Rio T."/>
            <person name="Dalin E."/>
            <person name="Tice H."/>
            <person name="Bruce D."/>
            <person name="Goodwin L."/>
            <person name="Pitluck S."/>
            <person name="Kiss H."/>
            <person name="Brettin T."/>
            <person name="Detter J.C."/>
            <person name="Han C."/>
            <person name="Kuske C.R."/>
            <person name="Schmutz J."/>
            <person name="Larimer F."/>
            <person name="Land M."/>
            <person name="Hauser L."/>
            <person name="Kyrpides N."/>
            <person name="Mikhailova N."/>
            <person name="Marx C.J."/>
            <person name="Richardson P."/>
        </authorList>
    </citation>
    <scope>NUCLEOTIDE SEQUENCE [LARGE SCALE GENOMIC DNA]</scope>
    <source>
        <strain evidence="23">ATCC 27329 / DSM 1819 / JCM 2831 / NBRC 15690 / NCIMB 10815 / 0-1</strain>
    </source>
</reference>
<comment type="catalytic activity">
    <reaction evidence="1">
        <text>ATP + protein L-histidine = ADP + protein N-phospho-L-histidine.</text>
        <dbReference type="EC" id="2.7.13.3"/>
    </reaction>
</comment>
<proteinExistence type="predicted"/>
<evidence type="ECO:0000256" key="12">
    <source>
        <dbReference type="ARBA" id="ARBA00023012"/>
    </source>
</evidence>
<organism evidence="22 23">
    <name type="scientific">Methylobacterium radiotolerans (strain ATCC 27329 / DSM 1819 / JCM 2831 / NBRC 15690 / NCIMB 10815 / 0-1)</name>
    <dbReference type="NCBI Taxonomy" id="426355"/>
    <lineage>
        <taxon>Bacteria</taxon>
        <taxon>Pseudomonadati</taxon>
        <taxon>Pseudomonadota</taxon>
        <taxon>Alphaproteobacteria</taxon>
        <taxon>Hyphomicrobiales</taxon>
        <taxon>Methylobacteriaceae</taxon>
        <taxon>Methylobacterium</taxon>
    </lineage>
</organism>
<dbReference type="CDD" id="cd17546">
    <property type="entry name" value="REC_hyHK_CKI1_RcsC-like"/>
    <property type="match status" value="1"/>
</dbReference>
<dbReference type="SMART" id="SM00387">
    <property type="entry name" value="HATPase_c"/>
    <property type="match status" value="1"/>
</dbReference>
<evidence type="ECO:0000256" key="2">
    <source>
        <dbReference type="ARBA" id="ARBA00004651"/>
    </source>
</evidence>
<dbReference type="SUPFAM" id="SSF52172">
    <property type="entry name" value="CheY-like"/>
    <property type="match status" value="1"/>
</dbReference>
<evidence type="ECO:0000256" key="14">
    <source>
        <dbReference type="ARBA" id="ARBA00064003"/>
    </source>
</evidence>
<dbReference type="InterPro" id="IPR011006">
    <property type="entry name" value="CheY-like_superfamily"/>
</dbReference>
<dbReference type="SUPFAM" id="SSF47384">
    <property type="entry name" value="Homodimeric domain of signal transducing histidine kinase"/>
    <property type="match status" value="1"/>
</dbReference>
<dbReference type="Pfam" id="PF08447">
    <property type="entry name" value="PAS_3"/>
    <property type="match status" value="2"/>
</dbReference>
<evidence type="ECO:0000256" key="4">
    <source>
        <dbReference type="ARBA" id="ARBA00022475"/>
    </source>
</evidence>
<dbReference type="SMART" id="SM00086">
    <property type="entry name" value="PAC"/>
    <property type="match status" value="3"/>
</dbReference>
<evidence type="ECO:0000256" key="15">
    <source>
        <dbReference type="ARBA" id="ARBA00068150"/>
    </source>
</evidence>
<evidence type="ECO:0000256" key="9">
    <source>
        <dbReference type="ARBA" id="ARBA00022777"/>
    </source>
</evidence>
<evidence type="ECO:0000256" key="16">
    <source>
        <dbReference type="PROSITE-ProRule" id="PRU00169"/>
    </source>
</evidence>
<dbReference type="Gene3D" id="3.40.50.2300">
    <property type="match status" value="1"/>
</dbReference>
<keyword evidence="4" id="KW-1003">Cell membrane</keyword>
<evidence type="ECO:0000313" key="23">
    <source>
        <dbReference type="Proteomes" id="UP000006589"/>
    </source>
</evidence>
<dbReference type="Pfam" id="PF00072">
    <property type="entry name" value="Response_reg"/>
    <property type="match status" value="1"/>
</dbReference>